<keyword evidence="5" id="KW-1185">Reference proteome</keyword>
<keyword evidence="3" id="KW-0119">Carbohydrate metabolism</keyword>
<dbReference type="Gene3D" id="1.10.10.10">
    <property type="entry name" value="Winged helix-like DNA-binding domain superfamily/Winged helix DNA-binding domain"/>
    <property type="match status" value="1"/>
</dbReference>
<proteinExistence type="inferred from homology"/>
<gene>
    <name evidence="4" type="ORF">H7B67_24345</name>
</gene>
<dbReference type="EMBL" id="JACJVQ010000021">
    <property type="protein sequence ID" value="MBB6637270.1"/>
    <property type="molecule type" value="Genomic_DNA"/>
</dbReference>
<accession>A0A841T5A5</accession>
<dbReference type="PANTHER" id="PTHR18964:SF149">
    <property type="entry name" value="BIFUNCTIONAL UDP-N-ACETYLGLUCOSAMINE 2-EPIMERASE_N-ACETYLMANNOSAMINE KINASE"/>
    <property type="match status" value="1"/>
</dbReference>
<name>A0A841T5A5_9BACL</name>
<evidence type="ECO:0000256" key="1">
    <source>
        <dbReference type="ARBA" id="ARBA00002486"/>
    </source>
</evidence>
<dbReference type="InterPro" id="IPR036390">
    <property type="entry name" value="WH_DNA-bd_sf"/>
</dbReference>
<evidence type="ECO:0000256" key="3">
    <source>
        <dbReference type="ARBA" id="ARBA00022629"/>
    </source>
</evidence>
<sequence>MSPLPAPPAPSPKKRIFDQVLNKGIVSKGELMEALSLTSTSLTRLLEELISENVLQLSGHGDSTGGRRPLLYRLNPEYGYAVGLDISRIFSSIALFDMNMNKLASERWRMDGKMTPERLIDRVQAFLERVRQDLGIGRERIVGLGIGAVGPIHSGEGMIQKPLYFPSPGWTNVPIRRLLEERLGIPCTLENGANAALLGEHWALRDENVRHMLYVHVGYGLRSAVMSGGQIVYGATDMEGSIGQMIIQVDGPRLQERGNYGALEAFASIQALEKQARSQLKLGRQSTLNAIAGDPDQVTFDQLLKALAEEDSFVRELFTHSASYLGVGLANLVNVLHPEKVILGGALLSAHEEAFSIATQVAARHVYHSDEYQPEFGKGTLQEDAVSFGAALMVYRGLRV</sequence>
<reference evidence="4 5" key="1">
    <citation type="submission" date="2020-08" db="EMBL/GenBank/DDBJ databases">
        <title>Cohnella phylogeny.</title>
        <authorList>
            <person name="Dunlap C."/>
        </authorList>
    </citation>
    <scope>NUCLEOTIDE SEQUENCE [LARGE SCALE GENOMIC DNA]</scope>
    <source>
        <strain evidence="4 5">DSM 25241</strain>
    </source>
</reference>
<keyword evidence="3" id="KW-0859">Xylose metabolism</keyword>
<dbReference type="GO" id="GO:0042732">
    <property type="term" value="P:D-xylose metabolic process"/>
    <property type="evidence" value="ECO:0007669"/>
    <property type="project" value="UniProtKB-KW"/>
</dbReference>
<dbReference type="RefSeq" id="WP_185122483.1">
    <property type="nucleotide sequence ID" value="NZ_JACJVQ010000021.1"/>
</dbReference>
<dbReference type="Pfam" id="PF00480">
    <property type="entry name" value="ROK"/>
    <property type="match status" value="1"/>
</dbReference>
<comment type="function">
    <text evidence="1">Transcriptional repressor of xylose-utilizing enzymes.</text>
</comment>
<dbReference type="Gene3D" id="3.30.420.40">
    <property type="match status" value="2"/>
</dbReference>
<dbReference type="InterPro" id="IPR043129">
    <property type="entry name" value="ATPase_NBD"/>
</dbReference>
<dbReference type="AlphaFoldDB" id="A0A841T5A5"/>
<protein>
    <submittedName>
        <fullName evidence="4">ROK family protein</fullName>
    </submittedName>
</protein>
<evidence type="ECO:0000313" key="4">
    <source>
        <dbReference type="EMBL" id="MBB6637270.1"/>
    </source>
</evidence>
<dbReference type="InterPro" id="IPR000600">
    <property type="entry name" value="ROK"/>
</dbReference>
<dbReference type="InterPro" id="IPR036388">
    <property type="entry name" value="WH-like_DNA-bd_sf"/>
</dbReference>
<evidence type="ECO:0000313" key="5">
    <source>
        <dbReference type="Proteomes" id="UP000535838"/>
    </source>
</evidence>
<evidence type="ECO:0000256" key="2">
    <source>
        <dbReference type="ARBA" id="ARBA00006479"/>
    </source>
</evidence>
<dbReference type="Proteomes" id="UP000535838">
    <property type="component" value="Unassembled WGS sequence"/>
</dbReference>
<dbReference type="SUPFAM" id="SSF46785">
    <property type="entry name" value="Winged helix' DNA-binding domain"/>
    <property type="match status" value="1"/>
</dbReference>
<dbReference type="SUPFAM" id="SSF53067">
    <property type="entry name" value="Actin-like ATPase domain"/>
    <property type="match status" value="1"/>
</dbReference>
<comment type="caution">
    <text evidence="4">The sequence shown here is derived from an EMBL/GenBank/DDBJ whole genome shotgun (WGS) entry which is preliminary data.</text>
</comment>
<organism evidence="4 5">
    <name type="scientific">Cohnella thailandensis</name>
    <dbReference type="NCBI Taxonomy" id="557557"/>
    <lineage>
        <taxon>Bacteria</taxon>
        <taxon>Bacillati</taxon>
        <taxon>Bacillota</taxon>
        <taxon>Bacilli</taxon>
        <taxon>Bacillales</taxon>
        <taxon>Paenibacillaceae</taxon>
        <taxon>Cohnella</taxon>
    </lineage>
</organism>
<dbReference type="PANTHER" id="PTHR18964">
    <property type="entry name" value="ROK (REPRESSOR, ORF, KINASE) FAMILY"/>
    <property type="match status" value="1"/>
</dbReference>
<comment type="similarity">
    <text evidence="2">Belongs to the ROK (NagC/XylR) family.</text>
</comment>